<evidence type="ECO:0000256" key="1">
    <source>
        <dbReference type="ARBA" id="ARBA00004173"/>
    </source>
</evidence>
<reference evidence="8" key="3">
    <citation type="submission" date="2025-09" db="UniProtKB">
        <authorList>
            <consortium name="Ensembl"/>
        </authorList>
    </citation>
    <scope>IDENTIFICATION</scope>
</reference>
<dbReference type="GO" id="GO:0005763">
    <property type="term" value="C:mitochondrial small ribosomal subunit"/>
    <property type="evidence" value="ECO:0007669"/>
    <property type="project" value="TreeGrafter"/>
</dbReference>
<keyword evidence="6" id="KW-0687">Ribonucleoprotein</keyword>
<dbReference type="SUPFAM" id="SSF52540">
    <property type="entry name" value="P-loop containing nucleoside triphosphate hydrolases"/>
    <property type="match status" value="1"/>
</dbReference>
<dbReference type="PRINTS" id="PR01716">
    <property type="entry name" value="DEATHASSOCP3"/>
</dbReference>
<dbReference type="GO" id="GO:0006915">
    <property type="term" value="P:apoptotic process"/>
    <property type="evidence" value="ECO:0007669"/>
    <property type="project" value="InterPro"/>
</dbReference>
<dbReference type="InterPro" id="IPR008092">
    <property type="entry name" value="Ribosomal_mS29_met"/>
</dbReference>
<protein>
    <recommendedName>
        <fullName evidence="7">Small ribosomal subunit protein mS29</fullName>
    </recommendedName>
</protein>
<dbReference type="PANTHER" id="PTHR12810:SF0">
    <property type="entry name" value="SMALL RIBOSOMAL SUBUNIT PROTEIN MS29"/>
    <property type="match status" value="1"/>
</dbReference>
<evidence type="ECO:0000256" key="5">
    <source>
        <dbReference type="ARBA" id="ARBA00023128"/>
    </source>
</evidence>
<gene>
    <name evidence="8" type="primary">DAP3</name>
    <name evidence="8" type="synonym">dap3</name>
</gene>
<name>A0A8C9TUB9_SCLFO</name>
<dbReference type="Ensembl" id="ENSSFOT00015083044.1">
    <property type="protein sequence ID" value="ENSSFOP00015056956.1"/>
    <property type="gene ID" value="ENSSFOG00015021822.2"/>
</dbReference>
<comment type="subcellular location">
    <subcellularLocation>
        <location evidence="1">Mitochondrion</location>
    </subcellularLocation>
</comment>
<dbReference type="Proteomes" id="UP000694397">
    <property type="component" value="Chromosome 18"/>
</dbReference>
<reference evidence="8" key="2">
    <citation type="submission" date="2025-08" db="UniProtKB">
        <authorList>
            <consortium name="Ensembl"/>
        </authorList>
    </citation>
    <scope>IDENTIFICATION</scope>
</reference>
<keyword evidence="9" id="KW-1185">Reference proteome</keyword>
<evidence type="ECO:0000313" key="8">
    <source>
        <dbReference type="Ensembl" id="ENSSFOP00015056956.1"/>
    </source>
</evidence>
<evidence type="ECO:0000256" key="6">
    <source>
        <dbReference type="ARBA" id="ARBA00023274"/>
    </source>
</evidence>
<accession>A0A8C9TUB9</accession>
<dbReference type="AlphaFoldDB" id="A0A8C9TUB9"/>
<evidence type="ECO:0000256" key="4">
    <source>
        <dbReference type="ARBA" id="ARBA00022980"/>
    </source>
</evidence>
<dbReference type="PANTHER" id="PTHR12810">
    <property type="entry name" value="MITOCHONDRIAL 28S RIBOSOMAL PROTEIN S29"/>
    <property type="match status" value="1"/>
</dbReference>
<reference evidence="8 9" key="1">
    <citation type="submission" date="2019-04" db="EMBL/GenBank/DDBJ databases">
        <authorList>
            <consortium name="Wellcome Sanger Institute Data Sharing"/>
        </authorList>
    </citation>
    <scope>NUCLEOTIDE SEQUENCE [LARGE SCALE GENOMIC DNA]</scope>
</reference>
<organism evidence="8 9">
    <name type="scientific">Scleropages formosus</name>
    <name type="common">Asian bonytongue</name>
    <name type="synonym">Osteoglossum formosum</name>
    <dbReference type="NCBI Taxonomy" id="113540"/>
    <lineage>
        <taxon>Eukaryota</taxon>
        <taxon>Metazoa</taxon>
        <taxon>Chordata</taxon>
        <taxon>Craniata</taxon>
        <taxon>Vertebrata</taxon>
        <taxon>Euteleostomi</taxon>
        <taxon>Actinopterygii</taxon>
        <taxon>Neopterygii</taxon>
        <taxon>Teleostei</taxon>
        <taxon>Osteoglossocephala</taxon>
        <taxon>Osteoglossomorpha</taxon>
        <taxon>Osteoglossiformes</taxon>
        <taxon>Osteoglossidae</taxon>
        <taxon>Scleropages</taxon>
    </lineage>
</organism>
<keyword evidence="5" id="KW-0496">Mitochondrion</keyword>
<dbReference type="Pfam" id="PF10236">
    <property type="entry name" value="DAP3"/>
    <property type="match status" value="1"/>
</dbReference>
<keyword evidence="4" id="KW-0689">Ribosomal protein</keyword>
<dbReference type="InterPro" id="IPR019368">
    <property type="entry name" value="Ribosomal_mS29"/>
</dbReference>
<dbReference type="InterPro" id="IPR027417">
    <property type="entry name" value="P-loop_NTPase"/>
</dbReference>
<evidence type="ECO:0000256" key="2">
    <source>
        <dbReference type="ARBA" id="ARBA00009863"/>
    </source>
</evidence>
<keyword evidence="3" id="KW-0809">Transit peptide</keyword>
<comment type="similarity">
    <text evidence="2">Belongs to the mitochondrion-specific ribosomal protein mS29 family.</text>
</comment>
<evidence type="ECO:0000256" key="3">
    <source>
        <dbReference type="ARBA" id="ARBA00022946"/>
    </source>
</evidence>
<evidence type="ECO:0000256" key="7">
    <source>
        <dbReference type="ARBA" id="ARBA00035140"/>
    </source>
</evidence>
<evidence type="ECO:0000313" key="9">
    <source>
        <dbReference type="Proteomes" id="UP000694397"/>
    </source>
</evidence>
<dbReference type="GO" id="GO:0003735">
    <property type="term" value="F:structural constituent of ribosome"/>
    <property type="evidence" value="ECO:0007669"/>
    <property type="project" value="TreeGrafter"/>
</dbReference>
<proteinExistence type="inferred from homology"/>
<sequence length="387" mass="43583">TYFLVTFSLKIMNIQVSQTRSLGTAAVEAEPPASGTRAIFRTVQQDPAHHSEQDLGQYYTLPPDHVCSVFPHGLPRHFQLQMKTFNETCVMVREPALELISHLKKADYSKPALRYLLYGVTGTGKTMTLCHALHYCSTQGWVVVHIPDAHLWVKNCKELIPSSYNSSRLDQPILASQWLKNFGITNKHFLSKIKTTKTYMWTKRESTEEGQPLGELLEKGLTRIKSSSDVMGALLRELRLQCSKPQDEGSGAFRLVVAVDGVNALWGRTTLRRENKNKVPHSLLALILAFCGGAIITSLSQSGSLFTPRLAYLPHELLGKEGFDSLDPFIPVPVPGYSEKEFESCYQYYIDRKWLQHSQSHTEEGKKELIFLSNRNPAVFEKLCAAL</sequence>
<dbReference type="GeneTree" id="ENSGT00390000015248"/>